<gene>
    <name evidence="2" type="ORF">QSP1433_LOCUS9035</name>
</gene>
<evidence type="ECO:0000256" key="1">
    <source>
        <dbReference type="ARBA" id="ARBA00022801"/>
    </source>
</evidence>
<reference evidence="2" key="1">
    <citation type="submission" date="2021-01" db="EMBL/GenBank/DDBJ databases">
        <authorList>
            <person name="Corre E."/>
            <person name="Pelletier E."/>
            <person name="Niang G."/>
            <person name="Scheremetjew M."/>
            <person name="Finn R."/>
            <person name="Kale V."/>
            <person name="Holt S."/>
            <person name="Cochrane G."/>
            <person name="Meng A."/>
            <person name="Brown T."/>
            <person name="Cohen L."/>
        </authorList>
    </citation>
    <scope>NUCLEOTIDE SEQUENCE</scope>
    <source>
        <strain evidence="2">NY070348D</strain>
    </source>
</reference>
<protein>
    <recommendedName>
        <fullName evidence="3">Acyl-CoA thioesterase</fullName>
    </recommendedName>
</protein>
<sequence>MSVEGSVNMTSEKAGESFYSDEHVRRLEAQGFSSVEIKVEREYTDFQGNVHHRDYLAWFERGREHVIFINKLTELYEEFGQSFVVTASEQVFHSAAKYGDIIEVRTIPLLDGLYRIGFDQSIWRSNTNELLVSGFVEMVVVNSEFKPVQLPPLFKNTLSLFEKFKKNCSYIQPKRLPKIPLRKTKGGERSPVASFEMVYHQAGSDFTGVTFHPNYYCWFARARVDFFGLDFLKTLEHTHGILPTTQSAKLKYKNSTRPYEKLLIETFRCPEQSTQYVLALDQVLYRDPGKVECVIASFEVAFTCIKTGALVPVPKDISM</sequence>
<dbReference type="EMBL" id="HBHK01014346">
    <property type="protein sequence ID" value="CAD9686071.1"/>
    <property type="molecule type" value="Transcribed_RNA"/>
</dbReference>
<accession>A0A7S2S0M1</accession>
<dbReference type="InterPro" id="IPR050563">
    <property type="entry name" value="4-hydroxybenzoyl-CoA_TE"/>
</dbReference>
<name>A0A7S2S0M1_9STRA</name>
<dbReference type="Pfam" id="PF13279">
    <property type="entry name" value="4HBT_2"/>
    <property type="match status" value="1"/>
</dbReference>
<evidence type="ECO:0008006" key="3">
    <source>
        <dbReference type="Google" id="ProtNLM"/>
    </source>
</evidence>
<dbReference type="SUPFAM" id="SSF54637">
    <property type="entry name" value="Thioesterase/thiol ester dehydrase-isomerase"/>
    <property type="match status" value="2"/>
</dbReference>
<evidence type="ECO:0000313" key="2">
    <source>
        <dbReference type="EMBL" id="CAD9686071.1"/>
    </source>
</evidence>
<dbReference type="GO" id="GO:0047617">
    <property type="term" value="F:fatty acyl-CoA hydrolase activity"/>
    <property type="evidence" value="ECO:0007669"/>
    <property type="project" value="TreeGrafter"/>
</dbReference>
<dbReference type="InterPro" id="IPR029069">
    <property type="entry name" value="HotDog_dom_sf"/>
</dbReference>
<dbReference type="PANTHER" id="PTHR31793:SF37">
    <property type="entry name" value="ACYL-COA THIOESTER HYDROLASE YBGC"/>
    <property type="match status" value="1"/>
</dbReference>
<dbReference type="Gene3D" id="3.10.129.10">
    <property type="entry name" value="Hotdog Thioesterase"/>
    <property type="match status" value="2"/>
</dbReference>
<dbReference type="PANTHER" id="PTHR31793">
    <property type="entry name" value="4-HYDROXYBENZOYL-COA THIOESTERASE FAMILY MEMBER"/>
    <property type="match status" value="1"/>
</dbReference>
<keyword evidence="1" id="KW-0378">Hydrolase</keyword>
<organism evidence="2">
    <name type="scientific">Mucochytrium quahogii</name>
    <dbReference type="NCBI Taxonomy" id="96639"/>
    <lineage>
        <taxon>Eukaryota</taxon>
        <taxon>Sar</taxon>
        <taxon>Stramenopiles</taxon>
        <taxon>Bigyra</taxon>
        <taxon>Labyrinthulomycetes</taxon>
        <taxon>Thraustochytrida</taxon>
        <taxon>Thraustochytriidae</taxon>
        <taxon>Mucochytrium</taxon>
    </lineage>
</organism>
<proteinExistence type="predicted"/>
<dbReference type="CDD" id="cd00586">
    <property type="entry name" value="4HBT"/>
    <property type="match status" value="1"/>
</dbReference>
<dbReference type="AlphaFoldDB" id="A0A7S2S0M1"/>